<reference evidence="3" key="1">
    <citation type="submission" date="2022-04" db="EMBL/GenBank/DDBJ databases">
        <title>Consumption of N2O by Flavobacterium azooxidireducens sp. nov. isolated from Decomposing Leaf Litter of Phragmites australis (Cav.).</title>
        <authorList>
            <person name="Behrendt U."/>
            <person name="Spanner T."/>
            <person name="Augustin J."/>
            <person name="Horn M.A."/>
            <person name="Kolb S."/>
            <person name="Ulrich A."/>
        </authorList>
    </citation>
    <scope>NUCLEOTIDE SEQUENCE</scope>
    <source>
        <strain evidence="3">IGB 4-14</strain>
    </source>
</reference>
<dbReference type="PANTHER" id="PTHR36924:SF1">
    <property type="entry name" value="ANTITOXIN HIGA-1"/>
    <property type="match status" value="1"/>
</dbReference>
<dbReference type="PROSITE" id="PS50943">
    <property type="entry name" value="HTH_CROC1"/>
    <property type="match status" value="1"/>
</dbReference>
<dbReference type="InterPro" id="IPR013430">
    <property type="entry name" value="Toxin_antidote_HigA"/>
</dbReference>
<dbReference type="InterPro" id="IPR053830">
    <property type="entry name" value="DUF6922"/>
</dbReference>
<dbReference type="SUPFAM" id="SSF47413">
    <property type="entry name" value="lambda repressor-like DNA-binding domains"/>
    <property type="match status" value="1"/>
</dbReference>
<dbReference type="Pfam" id="PF21956">
    <property type="entry name" value="DUF6922"/>
    <property type="match status" value="1"/>
</dbReference>
<sequence length="154" mass="18074">MYAILKYIKGIHPGKIIDRELKKQNSNQRQLALAVGEHPQTLNAIINGKRNINTSLAIKIEDKLGLEEGFLMTLQAHYDIKIIKKDESYKPNLSKLRKNTFWDTTLDKIDWKLMRRAVITRVFAYGTKEEQEEIIRFYGKDEVERINKLFPAKR</sequence>
<evidence type="ECO:0000259" key="2">
    <source>
        <dbReference type="PROSITE" id="PS50943"/>
    </source>
</evidence>
<keyword evidence="4" id="KW-1185">Reference proteome</keyword>
<dbReference type="Proteomes" id="UP000830583">
    <property type="component" value="Chromosome"/>
</dbReference>
<dbReference type="Pfam" id="PF01381">
    <property type="entry name" value="HTH_3"/>
    <property type="match status" value="1"/>
</dbReference>
<dbReference type="EMBL" id="CP096205">
    <property type="protein sequence ID" value="UPQ80248.1"/>
    <property type="molecule type" value="Genomic_DNA"/>
</dbReference>
<organism evidence="3 4">
    <name type="scientific">Flavobacterium azooxidireducens</name>
    <dbReference type="NCBI Taxonomy" id="1871076"/>
    <lineage>
        <taxon>Bacteria</taxon>
        <taxon>Pseudomonadati</taxon>
        <taxon>Bacteroidota</taxon>
        <taxon>Flavobacteriia</taxon>
        <taxon>Flavobacteriales</taxon>
        <taxon>Flavobacteriaceae</taxon>
        <taxon>Flavobacterium</taxon>
    </lineage>
</organism>
<dbReference type="PANTHER" id="PTHR36924">
    <property type="entry name" value="ANTITOXIN HIGA-1"/>
    <property type="match status" value="1"/>
</dbReference>
<dbReference type="Gene3D" id="1.10.260.40">
    <property type="entry name" value="lambda repressor-like DNA-binding domains"/>
    <property type="match status" value="1"/>
</dbReference>
<protein>
    <submittedName>
        <fullName evidence="3">HigA family addiction module antitoxin</fullName>
    </submittedName>
</protein>
<evidence type="ECO:0000313" key="4">
    <source>
        <dbReference type="Proteomes" id="UP000830583"/>
    </source>
</evidence>
<gene>
    <name evidence="3" type="ORF">M0M57_05280</name>
</gene>
<evidence type="ECO:0000256" key="1">
    <source>
        <dbReference type="ARBA" id="ARBA00023125"/>
    </source>
</evidence>
<dbReference type="SMART" id="SM00530">
    <property type="entry name" value="HTH_XRE"/>
    <property type="match status" value="1"/>
</dbReference>
<dbReference type="CDD" id="cd00093">
    <property type="entry name" value="HTH_XRE"/>
    <property type="match status" value="1"/>
</dbReference>
<dbReference type="InterPro" id="IPR001387">
    <property type="entry name" value="Cro/C1-type_HTH"/>
</dbReference>
<feature type="domain" description="HTH cro/C1-type" evidence="2">
    <location>
        <begin position="17"/>
        <end position="71"/>
    </location>
</feature>
<dbReference type="InterPro" id="IPR010982">
    <property type="entry name" value="Lambda_DNA-bd_dom_sf"/>
</dbReference>
<keyword evidence="1" id="KW-0238">DNA-binding</keyword>
<evidence type="ECO:0000313" key="3">
    <source>
        <dbReference type="EMBL" id="UPQ80248.1"/>
    </source>
</evidence>
<dbReference type="NCBIfam" id="TIGR02607">
    <property type="entry name" value="antidote_HigA"/>
    <property type="match status" value="1"/>
</dbReference>
<proteinExistence type="predicted"/>
<accession>A0ABY4KKE9</accession>
<dbReference type="RefSeq" id="WP_248436043.1">
    <property type="nucleotide sequence ID" value="NZ_CP096205.1"/>
</dbReference>
<name>A0ABY4KKE9_9FLAO</name>